<gene>
    <name evidence="1" type="ORF">METZ01_LOCUS506534</name>
</gene>
<evidence type="ECO:0000313" key="1">
    <source>
        <dbReference type="EMBL" id="SVE53680.1"/>
    </source>
</evidence>
<dbReference type="EMBL" id="UINC01224170">
    <property type="protein sequence ID" value="SVE53680.1"/>
    <property type="molecule type" value="Genomic_DNA"/>
</dbReference>
<accession>A0A383EBC0</accession>
<organism evidence="1">
    <name type="scientific">marine metagenome</name>
    <dbReference type="NCBI Taxonomy" id="408172"/>
    <lineage>
        <taxon>unclassified sequences</taxon>
        <taxon>metagenomes</taxon>
        <taxon>ecological metagenomes</taxon>
    </lineage>
</organism>
<dbReference type="AlphaFoldDB" id="A0A383EBC0"/>
<reference evidence="1" key="1">
    <citation type="submission" date="2018-05" db="EMBL/GenBank/DDBJ databases">
        <authorList>
            <person name="Lanie J.A."/>
            <person name="Ng W.-L."/>
            <person name="Kazmierczak K.M."/>
            <person name="Andrzejewski T.M."/>
            <person name="Davidsen T.M."/>
            <person name="Wayne K.J."/>
            <person name="Tettelin H."/>
            <person name="Glass J.I."/>
            <person name="Rusch D."/>
            <person name="Podicherti R."/>
            <person name="Tsui H.-C.T."/>
            <person name="Winkler M.E."/>
        </authorList>
    </citation>
    <scope>NUCLEOTIDE SEQUENCE</scope>
</reference>
<sequence length="22" mass="2523">MASKEYINPDGMYGATWQFNQA</sequence>
<name>A0A383EBC0_9ZZZZ</name>
<proteinExistence type="predicted"/>
<protein>
    <submittedName>
        <fullName evidence="1">Uncharacterized protein</fullName>
    </submittedName>
</protein>
<feature type="non-terminal residue" evidence="1">
    <location>
        <position position="22"/>
    </location>
</feature>